<accession>A0A397T1C3</accession>
<organism evidence="1 2">
    <name type="scientific">Glomus cerebriforme</name>
    <dbReference type="NCBI Taxonomy" id="658196"/>
    <lineage>
        <taxon>Eukaryota</taxon>
        <taxon>Fungi</taxon>
        <taxon>Fungi incertae sedis</taxon>
        <taxon>Mucoromycota</taxon>
        <taxon>Glomeromycotina</taxon>
        <taxon>Glomeromycetes</taxon>
        <taxon>Glomerales</taxon>
        <taxon>Glomeraceae</taxon>
        <taxon>Glomus</taxon>
    </lineage>
</organism>
<evidence type="ECO:0000313" key="2">
    <source>
        <dbReference type="Proteomes" id="UP000265703"/>
    </source>
</evidence>
<sequence length="74" mass="8573">MTTYRTLQQIEENRLLSNEKDISRSNSISERQTIQNQNELSSAIEGLERENNASAILDPVLLDITNQQKKWLIK</sequence>
<dbReference type="AlphaFoldDB" id="A0A397T1C3"/>
<protein>
    <submittedName>
        <fullName evidence="1">Uncharacterized protein</fullName>
    </submittedName>
</protein>
<gene>
    <name evidence="1" type="ORF">C1645_821098</name>
</gene>
<keyword evidence="2" id="KW-1185">Reference proteome</keyword>
<reference evidence="1 2" key="1">
    <citation type="submission" date="2018-06" db="EMBL/GenBank/DDBJ databases">
        <title>Comparative genomics reveals the genomic features of Rhizophagus irregularis, R. cerebriforme, R. diaphanum and Gigaspora rosea, and their symbiotic lifestyle signature.</title>
        <authorList>
            <person name="Morin E."/>
            <person name="San Clemente H."/>
            <person name="Chen E.C.H."/>
            <person name="De La Providencia I."/>
            <person name="Hainaut M."/>
            <person name="Kuo A."/>
            <person name="Kohler A."/>
            <person name="Murat C."/>
            <person name="Tang N."/>
            <person name="Roy S."/>
            <person name="Loubradou J."/>
            <person name="Henrissat B."/>
            <person name="Grigoriev I.V."/>
            <person name="Corradi N."/>
            <person name="Roux C."/>
            <person name="Martin F.M."/>
        </authorList>
    </citation>
    <scope>NUCLEOTIDE SEQUENCE [LARGE SCALE GENOMIC DNA]</scope>
    <source>
        <strain evidence="1 2">DAOM 227022</strain>
    </source>
</reference>
<dbReference type="Proteomes" id="UP000265703">
    <property type="component" value="Unassembled WGS sequence"/>
</dbReference>
<comment type="caution">
    <text evidence="1">The sequence shown here is derived from an EMBL/GenBank/DDBJ whole genome shotgun (WGS) entry which is preliminary data.</text>
</comment>
<evidence type="ECO:0000313" key="1">
    <source>
        <dbReference type="EMBL" id="RIA92118.1"/>
    </source>
</evidence>
<name>A0A397T1C3_9GLOM</name>
<proteinExistence type="predicted"/>
<dbReference type="EMBL" id="QKYT01000134">
    <property type="protein sequence ID" value="RIA92118.1"/>
    <property type="molecule type" value="Genomic_DNA"/>
</dbReference>